<feature type="compositionally biased region" description="Polar residues" evidence="1">
    <location>
        <begin position="39"/>
        <end position="48"/>
    </location>
</feature>
<accession>A0A2P5VSX7</accession>
<organism evidence="2 3">
    <name type="scientific">Gossypium barbadense</name>
    <name type="common">Sea Island cotton</name>
    <name type="synonym">Hibiscus barbadensis</name>
    <dbReference type="NCBI Taxonomy" id="3634"/>
    <lineage>
        <taxon>Eukaryota</taxon>
        <taxon>Viridiplantae</taxon>
        <taxon>Streptophyta</taxon>
        <taxon>Embryophyta</taxon>
        <taxon>Tracheophyta</taxon>
        <taxon>Spermatophyta</taxon>
        <taxon>Magnoliopsida</taxon>
        <taxon>eudicotyledons</taxon>
        <taxon>Gunneridae</taxon>
        <taxon>Pentapetalae</taxon>
        <taxon>rosids</taxon>
        <taxon>malvids</taxon>
        <taxon>Malvales</taxon>
        <taxon>Malvaceae</taxon>
        <taxon>Malvoideae</taxon>
        <taxon>Gossypium</taxon>
    </lineage>
</organism>
<evidence type="ECO:0000313" key="2">
    <source>
        <dbReference type="EMBL" id="PPR81947.1"/>
    </source>
</evidence>
<name>A0A2P5VSX7_GOSBA</name>
<feature type="region of interest" description="Disordered" evidence="1">
    <location>
        <begin position="192"/>
        <end position="231"/>
    </location>
</feature>
<sequence length="249" mass="26632">MNGAKKLAEAVGCKNVSVGERSILGGSTRVSGSRRSESENVGLSNANIGENPMPRKTMGSSTRFIHRGVGKGRKYAPSQCSSTRHYDVEVTHAIFLGKAQTTFNKRVPVPETYTGGNVKEVGDLMIGKLVTKALVNDDHNYNGPTITITVKGKEGLFLGGLEPSVRYHSGRARILTLCQDLSTKGQSQVDSFYGARPPKRDWPSSAKAEGSLPARPTRQAGTKVSLSDPTIPSGKAFAQRIEVTLGITC</sequence>
<dbReference type="AntiFam" id="ANF00275">
    <property type="entry name" value="Spurious translation from rRNA (DUF6467)"/>
</dbReference>
<feature type="region of interest" description="Disordered" evidence="1">
    <location>
        <begin position="24"/>
        <end position="60"/>
    </location>
</feature>
<gene>
    <name evidence="2" type="ORF">GOBAR_AA38767</name>
</gene>
<dbReference type="EMBL" id="KZ671064">
    <property type="protein sequence ID" value="PPR81947.1"/>
    <property type="molecule type" value="Genomic_DNA"/>
</dbReference>
<evidence type="ECO:0000256" key="1">
    <source>
        <dbReference type="SAM" id="MobiDB-lite"/>
    </source>
</evidence>
<reference evidence="2 3" key="1">
    <citation type="submission" date="2015-01" db="EMBL/GenBank/DDBJ databases">
        <title>Genome of allotetraploid Gossypium barbadense reveals genomic plasticity and fiber elongation in cotton evolution.</title>
        <authorList>
            <person name="Chen X."/>
            <person name="Liu X."/>
            <person name="Zhao B."/>
            <person name="Zheng H."/>
            <person name="Hu Y."/>
            <person name="Lu G."/>
            <person name="Yang C."/>
            <person name="Chen J."/>
            <person name="Shan C."/>
            <person name="Zhang L."/>
            <person name="Zhou Y."/>
            <person name="Wang L."/>
            <person name="Guo W."/>
            <person name="Bai Y."/>
            <person name="Ruan J."/>
            <person name="Shangguan X."/>
            <person name="Mao Y."/>
            <person name="Jiang J."/>
            <person name="Zhu Y."/>
            <person name="Lei J."/>
            <person name="Kang H."/>
            <person name="Chen S."/>
            <person name="He X."/>
            <person name="Wang R."/>
            <person name="Wang Y."/>
            <person name="Chen J."/>
            <person name="Wang L."/>
            <person name="Yu S."/>
            <person name="Wang B."/>
            <person name="Wei J."/>
            <person name="Song S."/>
            <person name="Lu X."/>
            <person name="Gao Z."/>
            <person name="Gu W."/>
            <person name="Deng X."/>
            <person name="Ma D."/>
            <person name="Wang S."/>
            <person name="Liang W."/>
            <person name="Fang L."/>
            <person name="Cai C."/>
            <person name="Zhu X."/>
            <person name="Zhou B."/>
            <person name="Zhang Y."/>
            <person name="Chen Z."/>
            <person name="Xu S."/>
            <person name="Zhu R."/>
            <person name="Wang S."/>
            <person name="Zhang T."/>
            <person name="Zhao G."/>
        </authorList>
    </citation>
    <scope>NUCLEOTIDE SEQUENCE [LARGE SCALE GENOMIC DNA]</scope>
    <source>
        <strain evidence="3">cv. Xinhai21</strain>
        <tissue evidence="2">Leaf</tissue>
    </source>
</reference>
<protein>
    <submittedName>
        <fullName evidence="2">Uncharacterized protein</fullName>
    </submittedName>
</protein>
<dbReference type="Proteomes" id="UP000239757">
    <property type="component" value="Unassembled WGS sequence"/>
</dbReference>
<feature type="compositionally biased region" description="Polar residues" evidence="1">
    <location>
        <begin position="219"/>
        <end position="230"/>
    </location>
</feature>
<dbReference type="AlphaFoldDB" id="A0A2P5VSX7"/>
<proteinExistence type="predicted"/>
<dbReference type="OrthoDB" id="1001470at2759"/>
<evidence type="ECO:0000313" key="3">
    <source>
        <dbReference type="Proteomes" id="UP000239757"/>
    </source>
</evidence>